<proteinExistence type="predicted"/>
<dbReference type="AlphaFoldDB" id="A0ABD0U3W7"/>
<gene>
    <name evidence="2" type="ORF">M5K25_025287</name>
</gene>
<evidence type="ECO:0000313" key="2">
    <source>
        <dbReference type="EMBL" id="KAL0906767.1"/>
    </source>
</evidence>
<reference evidence="2 3" key="1">
    <citation type="journal article" date="2024" name="Plant Biotechnol. J.">
        <title>Dendrobium thyrsiflorum genome and its molecular insights into genes involved in important horticultural traits.</title>
        <authorList>
            <person name="Chen B."/>
            <person name="Wang J.Y."/>
            <person name="Zheng P.J."/>
            <person name="Li K.L."/>
            <person name="Liang Y.M."/>
            <person name="Chen X.F."/>
            <person name="Zhang C."/>
            <person name="Zhao X."/>
            <person name="He X."/>
            <person name="Zhang G.Q."/>
            <person name="Liu Z.J."/>
            <person name="Xu Q."/>
        </authorList>
    </citation>
    <scope>NUCLEOTIDE SEQUENCE [LARGE SCALE GENOMIC DNA]</scope>
    <source>
        <strain evidence="2">GZMU011</strain>
    </source>
</reference>
<organism evidence="2 3">
    <name type="scientific">Dendrobium thyrsiflorum</name>
    <name type="common">Pinecone-like raceme dendrobium</name>
    <name type="synonym">Orchid</name>
    <dbReference type="NCBI Taxonomy" id="117978"/>
    <lineage>
        <taxon>Eukaryota</taxon>
        <taxon>Viridiplantae</taxon>
        <taxon>Streptophyta</taxon>
        <taxon>Embryophyta</taxon>
        <taxon>Tracheophyta</taxon>
        <taxon>Spermatophyta</taxon>
        <taxon>Magnoliopsida</taxon>
        <taxon>Liliopsida</taxon>
        <taxon>Asparagales</taxon>
        <taxon>Orchidaceae</taxon>
        <taxon>Epidendroideae</taxon>
        <taxon>Malaxideae</taxon>
        <taxon>Dendrobiinae</taxon>
        <taxon>Dendrobium</taxon>
    </lineage>
</organism>
<feature type="region of interest" description="Disordered" evidence="1">
    <location>
        <begin position="51"/>
        <end position="130"/>
    </location>
</feature>
<keyword evidence="3" id="KW-1185">Reference proteome</keyword>
<dbReference type="Proteomes" id="UP001552299">
    <property type="component" value="Unassembled WGS sequence"/>
</dbReference>
<accession>A0ABD0U3W7</accession>
<feature type="compositionally biased region" description="Basic and acidic residues" evidence="1">
    <location>
        <begin position="117"/>
        <end position="130"/>
    </location>
</feature>
<protein>
    <submittedName>
        <fullName evidence="2">Uncharacterized protein</fullName>
    </submittedName>
</protein>
<comment type="caution">
    <text evidence="2">The sequence shown here is derived from an EMBL/GenBank/DDBJ whole genome shotgun (WGS) entry which is preliminary data.</text>
</comment>
<name>A0ABD0U3W7_DENTH</name>
<sequence>MTDRGKEPVSDEARSLDTLWANQANIERQLEALSASVQRLTMEMRREFNLSRAGVAPHPPHREPTPGVIPGGRRGLGPERQWQRNHIPILEESNSEDDLQRQRDENLSDSEGYNAEQQEKALKKQKVGRRESRSGILTAIIAWTHRRRARALRPMTVVFGRLRTEKRSHEW</sequence>
<evidence type="ECO:0000256" key="1">
    <source>
        <dbReference type="SAM" id="MobiDB-lite"/>
    </source>
</evidence>
<evidence type="ECO:0000313" key="3">
    <source>
        <dbReference type="Proteomes" id="UP001552299"/>
    </source>
</evidence>
<dbReference type="EMBL" id="JANQDX010000018">
    <property type="protein sequence ID" value="KAL0906767.1"/>
    <property type="molecule type" value="Genomic_DNA"/>
</dbReference>